<evidence type="ECO:0000313" key="5">
    <source>
        <dbReference type="Proteomes" id="UP000677234"/>
    </source>
</evidence>
<evidence type="ECO:0000313" key="1">
    <source>
        <dbReference type="EMBL" id="QQE75190.1"/>
    </source>
</evidence>
<dbReference type="KEGG" id="bcop:JD108_04465"/>
<dbReference type="RefSeq" id="WP_198828720.1">
    <property type="nucleotide sequence ID" value="NZ_CP066308.1"/>
</dbReference>
<dbReference type="Proteomes" id="UP000595847">
    <property type="component" value="Chromosome"/>
</dbReference>
<dbReference type="EMBL" id="CP066308">
    <property type="protein sequence ID" value="QQE75190.1"/>
    <property type="molecule type" value="Genomic_DNA"/>
</dbReference>
<gene>
    <name evidence="1" type="ORF">JD108_04465</name>
    <name evidence="2" type="ORF">JD108_07370</name>
    <name evidence="3" type="ORF">KDJ56_07050</name>
</gene>
<organism evidence="1 4">
    <name type="scientific">Brevibacillus composti</name>
    <dbReference type="NCBI Taxonomy" id="2796470"/>
    <lineage>
        <taxon>Bacteria</taxon>
        <taxon>Bacillati</taxon>
        <taxon>Bacillota</taxon>
        <taxon>Bacilli</taxon>
        <taxon>Bacillales</taxon>
        <taxon>Paenibacillaceae</taxon>
        <taxon>Brevibacillus</taxon>
    </lineage>
</organism>
<dbReference type="AlphaFoldDB" id="A0A7T5EM94"/>
<evidence type="ECO:0000313" key="3">
    <source>
        <dbReference type="EMBL" id="QUO42715.1"/>
    </source>
</evidence>
<protein>
    <submittedName>
        <fullName evidence="1">Uncharacterized protein</fullName>
    </submittedName>
</protein>
<dbReference type="EMBL" id="CP066308">
    <property type="protein sequence ID" value="QQE75689.1"/>
    <property type="molecule type" value="Genomic_DNA"/>
</dbReference>
<dbReference type="KEGG" id="bcop:JD108_07370"/>
<name>A0A7T5EM94_9BACL</name>
<dbReference type="EMBL" id="CP073708">
    <property type="protein sequence ID" value="QUO42715.1"/>
    <property type="molecule type" value="Genomic_DNA"/>
</dbReference>
<dbReference type="Proteomes" id="UP000677234">
    <property type="component" value="Chromosome"/>
</dbReference>
<keyword evidence="5" id="KW-1185">Reference proteome</keyword>
<evidence type="ECO:0000313" key="4">
    <source>
        <dbReference type="Proteomes" id="UP000595847"/>
    </source>
</evidence>
<accession>A0A7T5EM94</accession>
<evidence type="ECO:0000313" key="2">
    <source>
        <dbReference type="EMBL" id="QQE75689.1"/>
    </source>
</evidence>
<reference evidence="1 4" key="1">
    <citation type="submission" date="2020-12" db="EMBL/GenBank/DDBJ databases">
        <title>strain FJAT-54423T represents a novel species of the genus Brevibacillus.</title>
        <authorList>
            <person name="Tang R."/>
        </authorList>
    </citation>
    <scope>NUCLEOTIDE SEQUENCE [LARGE SCALE GENOMIC DNA]</scope>
    <source>
        <strain evidence="1 4">FJAT-54423</strain>
    </source>
</reference>
<reference evidence="3" key="2">
    <citation type="submission" date="2021-04" db="EMBL/GenBank/DDBJ databases">
        <title>Brevibacillus composti FJAT-54423, complete genome.</title>
        <authorList>
            <person name="Tang R."/>
        </authorList>
    </citation>
    <scope>NUCLEOTIDE SEQUENCE</scope>
    <source>
        <strain evidence="3">FJAT-54424</strain>
    </source>
</reference>
<sequence length="112" mass="12444">MEKVHADLADVLERIKNLSVLQRGGVLDDLNNWQAFVDQVGFQNLGQMLQVQKICPATSSKGILLEKAIRSKKNEIAQEFASRLYDEGLTVQDAISILDTAKNAILNSKFTL</sequence>
<proteinExistence type="predicted"/>